<dbReference type="EMBL" id="JAMZMK010011158">
    <property type="protein sequence ID" value="KAI7728729.1"/>
    <property type="molecule type" value="Genomic_DNA"/>
</dbReference>
<dbReference type="PANTHER" id="PTHR31639:SF315">
    <property type="entry name" value="LEUCINE-RICH REPEAT DOMAIN SUPERFAMILY, F-BOX-LIKE DOMAIN SUPERFAMILY"/>
    <property type="match status" value="1"/>
</dbReference>
<gene>
    <name evidence="3" type="ORF">M8C21_005303</name>
</gene>
<protein>
    <submittedName>
        <fullName evidence="3">Uncharacterized protein</fullName>
    </submittedName>
</protein>
<dbReference type="Pfam" id="PF24758">
    <property type="entry name" value="LRR_At5g56370"/>
    <property type="match status" value="1"/>
</dbReference>
<dbReference type="SUPFAM" id="SSF81383">
    <property type="entry name" value="F-box domain"/>
    <property type="match status" value="1"/>
</dbReference>
<dbReference type="Pfam" id="PF00646">
    <property type="entry name" value="F-box"/>
    <property type="match status" value="1"/>
</dbReference>
<evidence type="ECO:0000313" key="3">
    <source>
        <dbReference type="EMBL" id="KAI7728729.1"/>
    </source>
</evidence>
<organism evidence="3 4">
    <name type="scientific">Ambrosia artemisiifolia</name>
    <name type="common">Common ragweed</name>
    <dbReference type="NCBI Taxonomy" id="4212"/>
    <lineage>
        <taxon>Eukaryota</taxon>
        <taxon>Viridiplantae</taxon>
        <taxon>Streptophyta</taxon>
        <taxon>Embryophyta</taxon>
        <taxon>Tracheophyta</taxon>
        <taxon>Spermatophyta</taxon>
        <taxon>Magnoliopsida</taxon>
        <taxon>eudicotyledons</taxon>
        <taxon>Gunneridae</taxon>
        <taxon>Pentapetalae</taxon>
        <taxon>asterids</taxon>
        <taxon>campanulids</taxon>
        <taxon>Asterales</taxon>
        <taxon>Asteraceae</taxon>
        <taxon>Asteroideae</taxon>
        <taxon>Heliantheae alliance</taxon>
        <taxon>Heliantheae</taxon>
        <taxon>Ambrosia</taxon>
    </lineage>
</organism>
<comment type="caution">
    <text evidence="3">The sequence shown here is derived from an EMBL/GenBank/DDBJ whole genome shotgun (WGS) entry which is preliminary data.</text>
</comment>
<evidence type="ECO:0000259" key="1">
    <source>
        <dbReference type="Pfam" id="PF00646"/>
    </source>
</evidence>
<sequence>MVQRFDLITTLPQAIIETILCLLPIEEAARTSILSKEWRNHTLKKLRFNFNDQSSYGLPLSFFTSFPQLTDLDLEHCVINHKPIFNGFGSLTRLSLSNISISKETLLHLLSNCPSLKSLCLLLFEEDFLSDGKPSIMELCKCLPVIEHLTTLGHIIRLKRLVQASVSKELPTSLIHLKYVCIEQMCFVDGYGLPFLAVLTKCCPNLEKIKLVIDTDWNNENEKVSAVLEEYSDVWLEHMKVLEIDFFRNFRPELEFVKFILARSPSLRKVILLTCMVDKNTDLEILRSLLNAPCSSPVKIVVRNRCE</sequence>
<dbReference type="SUPFAM" id="SSF52047">
    <property type="entry name" value="RNI-like"/>
    <property type="match status" value="1"/>
</dbReference>
<dbReference type="AlphaFoldDB" id="A0AAD5BSX1"/>
<evidence type="ECO:0000259" key="2">
    <source>
        <dbReference type="Pfam" id="PF24758"/>
    </source>
</evidence>
<dbReference type="PANTHER" id="PTHR31639">
    <property type="entry name" value="F-BOX PROTEIN-LIKE"/>
    <property type="match status" value="1"/>
</dbReference>
<feature type="domain" description="F-box" evidence="1">
    <location>
        <begin position="10"/>
        <end position="42"/>
    </location>
</feature>
<keyword evidence="4" id="KW-1185">Reference proteome</keyword>
<feature type="domain" description="F-box/LRR-repeat protein 15/At3g58940/PEG3-like LRR" evidence="2">
    <location>
        <begin position="43"/>
        <end position="162"/>
    </location>
</feature>
<dbReference type="InterPro" id="IPR032675">
    <property type="entry name" value="LRR_dom_sf"/>
</dbReference>
<reference evidence="3" key="1">
    <citation type="submission" date="2022-06" db="EMBL/GenBank/DDBJ databases">
        <title>Uncovering the hologenomic basis of an extraordinary plant invasion.</title>
        <authorList>
            <person name="Bieker V.C."/>
            <person name="Martin M.D."/>
            <person name="Gilbert T."/>
            <person name="Hodgins K."/>
            <person name="Battlay P."/>
            <person name="Petersen B."/>
            <person name="Wilson J."/>
        </authorList>
    </citation>
    <scope>NUCLEOTIDE SEQUENCE</scope>
    <source>
        <strain evidence="3">AA19_3_7</strain>
        <tissue evidence="3">Leaf</tissue>
    </source>
</reference>
<dbReference type="InterPro" id="IPR036047">
    <property type="entry name" value="F-box-like_dom_sf"/>
</dbReference>
<evidence type="ECO:0000313" key="4">
    <source>
        <dbReference type="Proteomes" id="UP001206925"/>
    </source>
</evidence>
<name>A0AAD5BSX1_AMBAR</name>
<dbReference type="Proteomes" id="UP001206925">
    <property type="component" value="Unassembled WGS sequence"/>
</dbReference>
<accession>A0AAD5BSX1</accession>
<proteinExistence type="predicted"/>
<dbReference type="InterPro" id="IPR001810">
    <property type="entry name" value="F-box_dom"/>
</dbReference>
<dbReference type="Gene3D" id="3.80.10.10">
    <property type="entry name" value="Ribonuclease Inhibitor"/>
    <property type="match status" value="1"/>
</dbReference>
<dbReference type="InterPro" id="IPR055411">
    <property type="entry name" value="LRR_FXL15/At3g58940/PEG3-like"/>
</dbReference>